<evidence type="ECO:0000313" key="3">
    <source>
        <dbReference type="Proteomes" id="UP001295444"/>
    </source>
</evidence>
<evidence type="ECO:0000259" key="1">
    <source>
        <dbReference type="Pfam" id="PF26215"/>
    </source>
</evidence>
<gene>
    <name evidence="2" type="ORF">PECUL_23A049576</name>
</gene>
<dbReference type="PANTHER" id="PTHR21301">
    <property type="entry name" value="REVERSE TRANSCRIPTASE"/>
    <property type="match status" value="1"/>
</dbReference>
<accession>A0AAD1S6C5</accession>
<reference evidence="2" key="1">
    <citation type="submission" date="2022-03" db="EMBL/GenBank/DDBJ databases">
        <authorList>
            <person name="Alioto T."/>
            <person name="Alioto T."/>
            <person name="Gomez Garrido J."/>
        </authorList>
    </citation>
    <scope>NUCLEOTIDE SEQUENCE</scope>
</reference>
<keyword evidence="3" id="KW-1185">Reference proteome</keyword>
<evidence type="ECO:0000313" key="2">
    <source>
        <dbReference type="EMBL" id="CAH2293134.1"/>
    </source>
</evidence>
<feature type="non-terminal residue" evidence="2">
    <location>
        <position position="158"/>
    </location>
</feature>
<dbReference type="Pfam" id="PF26215">
    <property type="entry name" value="HTH_animal"/>
    <property type="match status" value="1"/>
</dbReference>
<name>A0AAD1S6C5_PELCU</name>
<protein>
    <recommendedName>
        <fullName evidence="1">Helix-turn-helix domain-containing protein</fullName>
    </recommendedName>
</protein>
<feature type="non-terminal residue" evidence="2">
    <location>
        <position position="1"/>
    </location>
</feature>
<organism evidence="2 3">
    <name type="scientific">Pelobates cultripes</name>
    <name type="common">Western spadefoot toad</name>
    <dbReference type="NCBI Taxonomy" id="61616"/>
    <lineage>
        <taxon>Eukaryota</taxon>
        <taxon>Metazoa</taxon>
        <taxon>Chordata</taxon>
        <taxon>Craniata</taxon>
        <taxon>Vertebrata</taxon>
        <taxon>Euteleostomi</taxon>
        <taxon>Amphibia</taxon>
        <taxon>Batrachia</taxon>
        <taxon>Anura</taxon>
        <taxon>Pelobatoidea</taxon>
        <taxon>Pelobatidae</taxon>
        <taxon>Pelobates</taxon>
    </lineage>
</organism>
<dbReference type="AlphaFoldDB" id="A0AAD1S6C5"/>
<dbReference type="InterPro" id="IPR058912">
    <property type="entry name" value="HTH_animal"/>
</dbReference>
<proteinExistence type="predicted"/>
<dbReference type="EMBL" id="OW240916">
    <property type="protein sequence ID" value="CAH2293134.1"/>
    <property type="molecule type" value="Genomic_DNA"/>
</dbReference>
<dbReference type="PANTHER" id="PTHR21301:SF13">
    <property type="match status" value="1"/>
</dbReference>
<dbReference type="Proteomes" id="UP001295444">
    <property type="component" value="Chromosome 05"/>
</dbReference>
<feature type="domain" description="Helix-turn-helix" evidence="1">
    <location>
        <begin position="36"/>
        <end position="93"/>
    </location>
</feature>
<sequence>EIGGKHLNFLDITLSLQEDGRISTTLYCKATATNSLLNWDSYHPYPSKAGIPIGQYLRLRRNCSTLEDFKIKAANLRKSFKDKGYPNRVLKKAYSRALNSDRVNLLEDKILPSSHQIRCIVTHDAGWHTMLQILGRYWPILTSDVHIKSVISPFPSVT</sequence>